<dbReference type="PROSITE" id="PS50088">
    <property type="entry name" value="ANK_REPEAT"/>
    <property type="match status" value="2"/>
</dbReference>
<evidence type="ECO:0000256" key="1">
    <source>
        <dbReference type="PROSITE-ProRule" id="PRU00023"/>
    </source>
</evidence>
<dbReference type="OMA" id="CGCIDDM"/>
<dbReference type="Proteomes" id="UP000038009">
    <property type="component" value="Unassembled WGS sequence"/>
</dbReference>
<dbReference type="SUPFAM" id="SSF48403">
    <property type="entry name" value="Ankyrin repeat"/>
    <property type="match status" value="1"/>
</dbReference>
<dbReference type="PANTHER" id="PTHR24183">
    <property type="entry name" value="FIBRONECTIN TYPE 3 AND ANKYRIN REPEAT DOMAINS PROTEIN 1"/>
    <property type="match status" value="1"/>
</dbReference>
<dbReference type="GO" id="GO:0005634">
    <property type="term" value="C:nucleus"/>
    <property type="evidence" value="ECO:0007669"/>
    <property type="project" value="TreeGrafter"/>
</dbReference>
<comment type="caution">
    <text evidence="3">The sequence shown here is derived from an EMBL/GenBank/DDBJ whole genome shotgun (WGS) entry which is preliminary data.</text>
</comment>
<keyword evidence="1" id="KW-0040">ANK repeat</keyword>
<gene>
    <name evidence="3" type="ORF">ABL78_6653</name>
</gene>
<dbReference type="PANTHER" id="PTHR24183:SF1">
    <property type="entry name" value="FIBRONECTIN TYPE 3 AND ANKYRIN REPEAT DOMAINS PROTEIN 1"/>
    <property type="match status" value="1"/>
</dbReference>
<dbReference type="EMBL" id="LJSK01000272">
    <property type="protein sequence ID" value="KPI84286.1"/>
    <property type="molecule type" value="Genomic_DNA"/>
</dbReference>
<dbReference type="PROSITE" id="PS50297">
    <property type="entry name" value="ANK_REP_REGION"/>
    <property type="match status" value="1"/>
</dbReference>
<feature type="region of interest" description="Disordered" evidence="2">
    <location>
        <begin position="427"/>
        <end position="448"/>
    </location>
</feature>
<feature type="repeat" description="ANK" evidence="1">
    <location>
        <begin position="262"/>
        <end position="294"/>
    </location>
</feature>
<name>A0A0N0P3M0_LEPSE</name>
<evidence type="ECO:0000313" key="3">
    <source>
        <dbReference type="EMBL" id="KPI84286.1"/>
    </source>
</evidence>
<dbReference type="InterPro" id="IPR036770">
    <property type="entry name" value="Ankyrin_rpt-contain_sf"/>
</dbReference>
<protein>
    <submittedName>
        <fullName evidence="3">Uncharacterized protein</fullName>
    </submittedName>
</protein>
<feature type="region of interest" description="Disordered" evidence="2">
    <location>
        <begin position="331"/>
        <end position="369"/>
    </location>
</feature>
<dbReference type="VEuPathDB" id="TriTrypDB:Lsey_0272_0030"/>
<evidence type="ECO:0000313" key="4">
    <source>
        <dbReference type="Proteomes" id="UP000038009"/>
    </source>
</evidence>
<dbReference type="InterPro" id="IPR002110">
    <property type="entry name" value="Ankyrin_rpt"/>
</dbReference>
<proteinExistence type="predicted"/>
<keyword evidence="4" id="KW-1185">Reference proteome</keyword>
<dbReference type="OrthoDB" id="539213at2759"/>
<feature type="compositionally biased region" description="Low complexity" evidence="2">
    <location>
        <begin position="358"/>
        <end position="369"/>
    </location>
</feature>
<feature type="compositionally biased region" description="Polar residues" evidence="2">
    <location>
        <begin position="439"/>
        <end position="448"/>
    </location>
</feature>
<dbReference type="Pfam" id="PF12796">
    <property type="entry name" value="Ank_2"/>
    <property type="match status" value="1"/>
</dbReference>
<organism evidence="3 4">
    <name type="scientific">Leptomonas seymouri</name>
    <dbReference type="NCBI Taxonomy" id="5684"/>
    <lineage>
        <taxon>Eukaryota</taxon>
        <taxon>Discoba</taxon>
        <taxon>Euglenozoa</taxon>
        <taxon>Kinetoplastea</taxon>
        <taxon>Metakinetoplastina</taxon>
        <taxon>Trypanosomatida</taxon>
        <taxon>Trypanosomatidae</taxon>
        <taxon>Leishmaniinae</taxon>
        <taxon>Leptomonas</taxon>
    </lineage>
</organism>
<dbReference type="AlphaFoldDB" id="A0A0N0P3M0"/>
<evidence type="ECO:0000256" key="2">
    <source>
        <dbReference type="SAM" id="MobiDB-lite"/>
    </source>
</evidence>
<feature type="repeat" description="ANK" evidence="1">
    <location>
        <begin position="229"/>
        <end position="261"/>
    </location>
</feature>
<dbReference type="SMART" id="SM00248">
    <property type="entry name" value="ANK"/>
    <property type="match status" value="3"/>
</dbReference>
<feature type="compositionally biased region" description="Basic and acidic residues" evidence="2">
    <location>
        <begin position="343"/>
        <end position="352"/>
    </location>
</feature>
<reference evidence="3 4" key="1">
    <citation type="journal article" date="2015" name="PLoS Pathog.">
        <title>Leptomonas seymouri: Adaptations to the Dixenous Life Cycle Analyzed by Genome Sequencing, Transcriptome Profiling and Co-infection with Leishmania donovani.</title>
        <authorList>
            <person name="Kraeva N."/>
            <person name="Butenko A."/>
            <person name="Hlavacova J."/>
            <person name="Kostygov A."/>
            <person name="Myskova J."/>
            <person name="Grybchuk D."/>
            <person name="Lestinova T."/>
            <person name="Votypka J."/>
            <person name="Volf P."/>
            <person name="Opperdoes F."/>
            <person name="Flegontov P."/>
            <person name="Lukes J."/>
            <person name="Yurchenko V."/>
        </authorList>
    </citation>
    <scope>NUCLEOTIDE SEQUENCE [LARGE SCALE GENOMIC DNA]</scope>
    <source>
        <strain evidence="3 4">ATCC 30220</strain>
    </source>
</reference>
<sequence>MQRKYNSTNAQALAVYQALQQNGNLGASLDDDSPTGLYLSSNAPTSGDLSFPPALLERLTKGLDKGGMGSMVLDPFCSYDYADRRHIRNFSMSIPIPFSAFDGIRCSKHQVQLTAAQEENVLKSFDKLLNGDDSKKASSGNGGSSGTPMAKGAREISVALPFVSAFFDQRCPELRNGVLTSSREGATYLLLSVITGHKELCSKCLKAGANPNSMSFLRDEAPAPGDMFHGYSPVFMAVLAEQLEILDLLSSCGGSVHVYDRWGRTPLHAAMAMESTETVQWLLAKGAPLYVPDGFGILPADGCVGNQFAEYSMPMLALQSPPTCPSPSYFAEASKSWTTPDPESGKDADKVGRGSGATGTTASSPTNAAITTSSAKVDAAKFEMCHCHSGRPRGYCGCVDDMLVRWSRDRLNTEWSPGVDFSALAKKQVATEEERKRATYNTSNRGKS</sequence>
<dbReference type="Gene3D" id="1.25.40.20">
    <property type="entry name" value="Ankyrin repeat-containing domain"/>
    <property type="match status" value="1"/>
</dbReference>
<accession>A0A0N0P3M0</accession>